<feature type="compositionally biased region" description="Basic residues" evidence="3">
    <location>
        <begin position="151"/>
        <end position="160"/>
    </location>
</feature>
<comment type="subcellular location">
    <subcellularLocation>
        <location evidence="1">Nucleus</location>
    </subcellularLocation>
</comment>
<dbReference type="GO" id="GO:0005634">
    <property type="term" value="C:nucleus"/>
    <property type="evidence" value="ECO:0007669"/>
    <property type="project" value="UniProtKB-SubCell"/>
</dbReference>
<feature type="compositionally biased region" description="Basic and acidic residues" evidence="3">
    <location>
        <begin position="47"/>
        <end position="57"/>
    </location>
</feature>
<dbReference type="Pfam" id="PF00808">
    <property type="entry name" value="CBFD_NFYB_HMF"/>
    <property type="match status" value="1"/>
</dbReference>
<evidence type="ECO:0000259" key="4">
    <source>
        <dbReference type="Pfam" id="PF00808"/>
    </source>
</evidence>
<evidence type="ECO:0000256" key="1">
    <source>
        <dbReference type="ARBA" id="ARBA00004123"/>
    </source>
</evidence>
<dbReference type="EMBL" id="KL198010">
    <property type="protein sequence ID" value="KDQ25355.1"/>
    <property type="molecule type" value="Genomic_DNA"/>
</dbReference>
<gene>
    <name evidence="5" type="ORF">PLEOSDRAFT_169408</name>
</gene>
<evidence type="ECO:0000256" key="2">
    <source>
        <dbReference type="ARBA" id="ARBA00023242"/>
    </source>
</evidence>
<evidence type="ECO:0000256" key="3">
    <source>
        <dbReference type="SAM" id="MobiDB-lite"/>
    </source>
</evidence>
<dbReference type="InterPro" id="IPR009072">
    <property type="entry name" value="Histone-fold"/>
</dbReference>
<dbReference type="Proteomes" id="UP000027073">
    <property type="component" value="Unassembled WGS sequence"/>
</dbReference>
<dbReference type="AlphaFoldDB" id="A0A067NEI9"/>
<dbReference type="InParanoid" id="A0A067NEI9"/>
<evidence type="ECO:0000313" key="5">
    <source>
        <dbReference type="EMBL" id="KDQ25355.1"/>
    </source>
</evidence>
<dbReference type="VEuPathDB" id="FungiDB:PLEOSDRAFT_169408"/>
<dbReference type="HOGENOM" id="CLU_1355143_0_0_1"/>
<proteinExistence type="predicted"/>
<dbReference type="InterPro" id="IPR003958">
    <property type="entry name" value="CBFA_NFYB_domain"/>
</dbReference>
<dbReference type="Gene3D" id="1.10.20.10">
    <property type="entry name" value="Histone, subunit A"/>
    <property type="match status" value="1"/>
</dbReference>
<feature type="compositionally biased region" description="Polar residues" evidence="3">
    <location>
        <begin position="22"/>
        <end position="45"/>
    </location>
</feature>
<evidence type="ECO:0000313" key="6">
    <source>
        <dbReference type="Proteomes" id="UP000027073"/>
    </source>
</evidence>
<dbReference type="STRING" id="1137138.A0A067NEI9"/>
<dbReference type="InterPro" id="IPR050568">
    <property type="entry name" value="Transcr_DNA_Rep_Reg"/>
</dbReference>
<feature type="region of interest" description="Disordered" evidence="3">
    <location>
        <begin position="148"/>
        <end position="202"/>
    </location>
</feature>
<dbReference type="OrthoDB" id="636685at2759"/>
<dbReference type="GO" id="GO:0046982">
    <property type="term" value="F:protein heterodimerization activity"/>
    <property type="evidence" value="ECO:0007669"/>
    <property type="project" value="InterPro"/>
</dbReference>
<feature type="compositionally biased region" description="Acidic residues" evidence="3">
    <location>
        <begin position="193"/>
        <end position="202"/>
    </location>
</feature>
<feature type="compositionally biased region" description="Acidic residues" evidence="3">
    <location>
        <begin position="12"/>
        <end position="21"/>
    </location>
</feature>
<accession>A0A067NEI9</accession>
<name>A0A067NEI9_PLEO1</name>
<dbReference type="PANTHER" id="PTHR10252">
    <property type="entry name" value="HISTONE-LIKE TRANSCRIPTION FACTOR CCAAT-RELATED"/>
    <property type="match status" value="1"/>
</dbReference>
<keyword evidence="2" id="KW-0539">Nucleus</keyword>
<dbReference type="SUPFAM" id="SSF47113">
    <property type="entry name" value="Histone-fold"/>
    <property type="match status" value="1"/>
</dbReference>
<sequence length="202" mass="22471">MHSIAPTTIVDDVADNAEEQVDASNNATEQETLDASESIPSTSPETAEGRPSKKLPAADDVHLPFARVQRIIKADKKIGIVAKDATQLIAFATEEFIKRITQTARRKATGSTIMYHDLTSAAREDEFRFLEEIFEWLPLVLEQERELQRQKMQKKPKPKKKTGDEPPEPNEDSVPAPPVIHNSDGTMTYAEDGPGDSEEEMT</sequence>
<dbReference type="PANTHER" id="PTHR10252:SF54">
    <property type="entry name" value="CHROMATIN ACCESSIBILITY COMPLEX PROTEIN 1"/>
    <property type="match status" value="1"/>
</dbReference>
<reference evidence="6" key="1">
    <citation type="journal article" date="2014" name="Proc. Natl. Acad. Sci. U.S.A.">
        <title>Extensive sampling of basidiomycete genomes demonstrates inadequacy of the white-rot/brown-rot paradigm for wood decay fungi.</title>
        <authorList>
            <person name="Riley R."/>
            <person name="Salamov A.A."/>
            <person name="Brown D.W."/>
            <person name="Nagy L.G."/>
            <person name="Floudas D."/>
            <person name="Held B.W."/>
            <person name="Levasseur A."/>
            <person name="Lombard V."/>
            <person name="Morin E."/>
            <person name="Otillar R."/>
            <person name="Lindquist E.A."/>
            <person name="Sun H."/>
            <person name="LaButti K.M."/>
            <person name="Schmutz J."/>
            <person name="Jabbour D."/>
            <person name="Luo H."/>
            <person name="Baker S.E."/>
            <person name="Pisabarro A.G."/>
            <person name="Walton J.D."/>
            <person name="Blanchette R.A."/>
            <person name="Henrissat B."/>
            <person name="Martin F."/>
            <person name="Cullen D."/>
            <person name="Hibbett D.S."/>
            <person name="Grigoriev I.V."/>
        </authorList>
    </citation>
    <scope>NUCLEOTIDE SEQUENCE [LARGE SCALE GENOMIC DNA]</scope>
    <source>
        <strain evidence="6">PC15</strain>
    </source>
</reference>
<protein>
    <recommendedName>
        <fullName evidence="4">Transcription factor CBF/NF-Y/archaeal histone domain-containing protein</fullName>
    </recommendedName>
</protein>
<feature type="domain" description="Transcription factor CBF/NF-Y/archaeal histone" evidence="4">
    <location>
        <begin position="62"/>
        <end position="120"/>
    </location>
</feature>
<feature type="region of interest" description="Disordered" evidence="3">
    <location>
        <begin position="1"/>
        <end position="57"/>
    </location>
</feature>
<organism evidence="5 6">
    <name type="scientific">Pleurotus ostreatus (strain PC15)</name>
    <name type="common">Oyster mushroom</name>
    <dbReference type="NCBI Taxonomy" id="1137138"/>
    <lineage>
        <taxon>Eukaryota</taxon>
        <taxon>Fungi</taxon>
        <taxon>Dikarya</taxon>
        <taxon>Basidiomycota</taxon>
        <taxon>Agaricomycotina</taxon>
        <taxon>Agaricomycetes</taxon>
        <taxon>Agaricomycetidae</taxon>
        <taxon>Agaricales</taxon>
        <taxon>Pleurotineae</taxon>
        <taxon>Pleurotaceae</taxon>
        <taxon>Pleurotus</taxon>
    </lineage>
</organism>